<dbReference type="PROSITE" id="PS50892">
    <property type="entry name" value="V_SNARE"/>
    <property type="match status" value="1"/>
</dbReference>
<evidence type="ECO:0000256" key="2">
    <source>
        <dbReference type="SAM" id="Coils"/>
    </source>
</evidence>
<dbReference type="AlphaFoldDB" id="A0A6A5BQZ8"/>
<feature type="domain" description="V-SNARE coiled-coil homology" evidence="4">
    <location>
        <begin position="193"/>
        <end position="255"/>
    </location>
</feature>
<evidence type="ECO:0000256" key="3">
    <source>
        <dbReference type="SAM" id="MobiDB-lite"/>
    </source>
</evidence>
<dbReference type="SUPFAM" id="SSF58038">
    <property type="entry name" value="SNARE fusion complex"/>
    <property type="match status" value="1"/>
</dbReference>
<protein>
    <recommendedName>
        <fullName evidence="4">V-SNARE coiled-coil homology domain-containing protein</fullName>
    </recommendedName>
</protein>
<dbReference type="Pfam" id="PF00957">
    <property type="entry name" value="Synaptobrevin"/>
    <property type="match status" value="1"/>
</dbReference>
<dbReference type="VEuPathDB" id="AmoebaDB:NfTy_083210"/>
<feature type="region of interest" description="Disordered" evidence="3">
    <location>
        <begin position="117"/>
        <end position="163"/>
    </location>
</feature>
<name>A0A6A5BQZ8_NAEFO</name>
<comment type="caution">
    <text evidence="5">The sequence shown here is derived from an EMBL/GenBank/DDBJ whole genome shotgun (WGS) entry which is preliminary data.</text>
</comment>
<evidence type="ECO:0000313" key="6">
    <source>
        <dbReference type="Proteomes" id="UP000444721"/>
    </source>
</evidence>
<dbReference type="GeneID" id="68111701"/>
<dbReference type="Gene3D" id="1.20.5.110">
    <property type="match status" value="1"/>
</dbReference>
<feature type="compositionally biased region" description="Low complexity" evidence="3">
    <location>
        <begin position="132"/>
        <end position="151"/>
    </location>
</feature>
<keyword evidence="1 2" id="KW-0175">Coiled coil</keyword>
<dbReference type="CDD" id="cd15843">
    <property type="entry name" value="R-SNARE"/>
    <property type="match status" value="1"/>
</dbReference>
<dbReference type="RefSeq" id="XP_044561297.1">
    <property type="nucleotide sequence ID" value="XM_044707902.1"/>
</dbReference>
<sequence>MGTLFDPKYHKSKDILEPILYTIDYKPSKLAAVGETIVSFFKSFTKSTPNEKDLNDLFWKICSQLQREDLNIVKNIIVAPPTVISSATTTSSSASQPPLDHEKTIISTFLSSELAKPLPLPPSQKMSTTWQSDTINSGSSSSSSSSTNITSAKQAQQQPRNVVDKRELLLGPQNDNTMFNEQRMLGSDSASMKRSELNQRLEETKQQMQENLRKLNEREEKLREIKEKTNELSSAAKSFGANAQKLTEKSKGFWF</sequence>
<keyword evidence="6" id="KW-1185">Reference proteome</keyword>
<feature type="coiled-coil region" evidence="2">
    <location>
        <begin position="187"/>
        <end position="238"/>
    </location>
</feature>
<dbReference type="VEuPathDB" id="AmoebaDB:NF0032670"/>
<gene>
    <name evidence="5" type="ORF">FDP41_004483</name>
</gene>
<dbReference type="VEuPathDB" id="AmoebaDB:NF0032660"/>
<organism evidence="5 6">
    <name type="scientific">Naegleria fowleri</name>
    <name type="common">Brain eating amoeba</name>
    <dbReference type="NCBI Taxonomy" id="5763"/>
    <lineage>
        <taxon>Eukaryota</taxon>
        <taxon>Discoba</taxon>
        <taxon>Heterolobosea</taxon>
        <taxon>Tetramitia</taxon>
        <taxon>Eutetramitia</taxon>
        <taxon>Vahlkampfiidae</taxon>
        <taxon>Naegleria</taxon>
    </lineage>
</organism>
<dbReference type="EMBL" id="VFQX01000037">
    <property type="protein sequence ID" value="KAF0976584.1"/>
    <property type="molecule type" value="Genomic_DNA"/>
</dbReference>
<accession>A0A6A5BQZ8</accession>
<dbReference type="Proteomes" id="UP000444721">
    <property type="component" value="Unassembled WGS sequence"/>
</dbReference>
<reference evidence="5 6" key="1">
    <citation type="journal article" date="2019" name="Sci. Rep.">
        <title>Nanopore sequencing improves the draft genome of the human pathogenic amoeba Naegleria fowleri.</title>
        <authorList>
            <person name="Liechti N."/>
            <person name="Schurch N."/>
            <person name="Bruggmann R."/>
            <person name="Wittwer M."/>
        </authorList>
    </citation>
    <scope>NUCLEOTIDE SEQUENCE [LARGE SCALE GENOMIC DNA]</scope>
    <source>
        <strain evidence="5 6">ATCC 30894</strain>
    </source>
</reference>
<dbReference type="InterPro" id="IPR042855">
    <property type="entry name" value="V_SNARE_CC"/>
</dbReference>
<evidence type="ECO:0000313" key="5">
    <source>
        <dbReference type="EMBL" id="KAF0976584.1"/>
    </source>
</evidence>
<evidence type="ECO:0000256" key="1">
    <source>
        <dbReference type="PROSITE-ProRule" id="PRU00290"/>
    </source>
</evidence>
<evidence type="ECO:0000259" key="4">
    <source>
        <dbReference type="PROSITE" id="PS50892"/>
    </source>
</evidence>
<dbReference type="VEuPathDB" id="AmoebaDB:FDP41_004483"/>
<proteinExistence type="predicted"/>